<evidence type="ECO:0000313" key="13">
    <source>
        <dbReference type="Proteomes" id="UP000246483"/>
    </source>
</evidence>
<dbReference type="SUPFAM" id="SSF52172">
    <property type="entry name" value="CheY-like"/>
    <property type="match status" value="1"/>
</dbReference>
<dbReference type="Pfam" id="PF00072">
    <property type="entry name" value="Response_reg"/>
    <property type="match status" value="1"/>
</dbReference>
<evidence type="ECO:0000256" key="9">
    <source>
        <dbReference type="PROSITE-ProRule" id="PRU01091"/>
    </source>
</evidence>
<dbReference type="PROSITE" id="PS51755">
    <property type="entry name" value="OMPR_PHOB"/>
    <property type="match status" value="1"/>
</dbReference>
<evidence type="ECO:0000256" key="1">
    <source>
        <dbReference type="ARBA" id="ARBA00004496"/>
    </source>
</evidence>
<gene>
    <name evidence="12" type="ORF">DFR36_101437</name>
</gene>
<dbReference type="InterPro" id="IPR039420">
    <property type="entry name" value="WalR-like"/>
</dbReference>
<dbReference type="GO" id="GO:0005829">
    <property type="term" value="C:cytosol"/>
    <property type="evidence" value="ECO:0007669"/>
    <property type="project" value="TreeGrafter"/>
</dbReference>
<dbReference type="GO" id="GO:0032993">
    <property type="term" value="C:protein-DNA complex"/>
    <property type="evidence" value="ECO:0007669"/>
    <property type="project" value="TreeGrafter"/>
</dbReference>
<protein>
    <submittedName>
        <fullName evidence="12">DNA-binding response OmpR family regulator</fullName>
    </submittedName>
</protein>
<reference evidence="12 13" key="1">
    <citation type="submission" date="2018-05" db="EMBL/GenBank/DDBJ databases">
        <title>Genomic Encyclopedia of Type Strains, Phase IV (KMG-IV): sequencing the most valuable type-strain genomes for metagenomic binning, comparative biology and taxonomic classification.</title>
        <authorList>
            <person name="Goeker M."/>
        </authorList>
    </citation>
    <scope>NUCLEOTIDE SEQUENCE [LARGE SCALE GENOMIC DNA]</scope>
    <source>
        <strain evidence="12 13">DSM 26006</strain>
    </source>
</reference>
<proteinExistence type="predicted"/>
<evidence type="ECO:0000256" key="6">
    <source>
        <dbReference type="ARBA" id="ARBA00023125"/>
    </source>
</evidence>
<organism evidence="12 13">
    <name type="scientific">Melaminivora alkalimesophila</name>
    <dbReference type="NCBI Taxonomy" id="1165852"/>
    <lineage>
        <taxon>Bacteria</taxon>
        <taxon>Pseudomonadati</taxon>
        <taxon>Pseudomonadota</taxon>
        <taxon>Betaproteobacteria</taxon>
        <taxon>Burkholderiales</taxon>
        <taxon>Comamonadaceae</taxon>
        <taxon>Melaminivora</taxon>
    </lineage>
</organism>
<dbReference type="Gene3D" id="1.10.10.10">
    <property type="entry name" value="Winged helix-like DNA-binding domain superfamily/Winged helix DNA-binding domain"/>
    <property type="match status" value="1"/>
</dbReference>
<evidence type="ECO:0000256" key="4">
    <source>
        <dbReference type="ARBA" id="ARBA00023012"/>
    </source>
</evidence>
<dbReference type="Gene3D" id="3.40.50.2300">
    <property type="match status" value="1"/>
</dbReference>
<name>A0A317RIM2_9BURK</name>
<evidence type="ECO:0000256" key="3">
    <source>
        <dbReference type="ARBA" id="ARBA00022553"/>
    </source>
</evidence>
<evidence type="ECO:0000256" key="8">
    <source>
        <dbReference type="PROSITE-ProRule" id="PRU00169"/>
    </source>
</evidence>
<dbReference type="Proteomes" id="UP000246483">
    <property type="component" value="Unassembled WGS sequence"/>
</dbReference>
<dbReference type="AlphaFoldDB" id="A0A317RIM2"/>
<dbReference type="Pfam" id="PF00486">
    <property type="entry name" value="Trans_reg_C"/>
    <property type="match status" value="1"/>
</dbReference>
<evidence type="ECO:0000313" key="12">
    <source>
        <dbReference type="EMBL" id="PWW48926.1"/>
    </source>
</evidence>
<evidence type="ECO:0000256" key="2">
    <source>
        <dbReference type="ARBA" id="ARBA00022490"/>
    </source>
</evidence>
<feature type="domain" description="OmpR/PhoB-type" evidence="11">
    <location>
        <begin position="133"/>
        <end position="227"/>
    </location>
</feature>
<dbReference type="InterPro" id="IPR001789">
    <property type="entry name" value="Sig_transdc_resp-reg_receiver"/>
</dbReference>
<evidence type="ECO:0000256" key="5">
    <source>
        <dbReference type="ARBA" id="ARBA00023015"/>
    </source>
</evidence>
<dbReference type="InterPro" id="IPR011006">
    <property type="entry name" value="CheY-like_superfamily"/>
</dbReference>
<dbReference type="GO" id="GO:0000156">
    <property type="term" value="F:phosphorelay response regulator activity"/>
    <property type="evidence" value="ECO:0007669"/>
    <property type="project" value="TreeGrafter"/>
</dbReference>
<keyword evidence="2" id="KW-0963">Cytoplasm</keyword>
<feature type="DNA-binding region" description="OmpR/PhoB-type" evidence="9">
    <location>
        <begin position="133"/>
        <end position="227"/>
    </location>
</feature>
<keyword evidence="5" id="KW-0805">Transcription regulation</keyword>
<feature type="domain" description="Response regulatory" evidence="10">
    <location>
        <begin position="11"/>
        <end position="125"/>
    </location>
</feature>
<dbReference type="GO" id="GO:0006355">
    <property type="term" value="P:regulation of DNA-templated transcription"/>
    <property type="evidence" value="ECO:0007669"/>
    <property type="project" value="InterPro"/>
</dbReference>
<dbReference type="PANTHER" id="PTHR48111:SF35">
    <property type="entry name" value="TRANSCRIPTIONAL REGULATORY PROTEIN QSEB"/>
    <property type="match status" value="1"/>
</dbReference>
<accession>A0A317RIM2</accession>
<keyword evidence="3 8" id="KW-0597">Phosphoprotein</keyword>
<dbReference type="PANTHER" id="PTHR48111">
    <property type="entry name" value="REGULATOR OF RPOS"/>
    <property type="match status" value="1"/>
</dbReference>
<keyword evidence="7" id="KW-0804">Transcription</keyword>
<comment type="subcellular location">
    <subcellularLocation>
        <location evidence="1">Cytoplasm</location>
    </subcellularLocation>
</comment>
<dbReference type="InterPro" id="IPR036388">
    <property type="entry name" value="WH-like_DNA-bd_sf"/>
</dbReference>
<dbReference type="GO" id="GO:0000976">
    <property type="term" value="F:transcription cis-regulatory region binding"/>
    <property type="evidence" value="ECO:0007669"/>
    <property type="project" value="TreeGrafter"/>
</dbReference>
<evidence type="ECO:0000259" key="11">
    <source>
        <dbReference type="PROSITE" id="PS51755"/>
    </source>
</evidence>
<dbReference type="SMART" id="SM00862">
    <property type="entry name" value="Trans_reg_C"/>
    <property type="match status" value="1"/>
</dbReference>
<feature type="modified residue" description="4-aspartylphosphate" evidence="8">
    <location>
        <position position="60"/>
    </location>
</feature>
<keyword evidence="4" id="KW-0902">Two-component regulatory system</keyword>
<dbReference type="Gene3D" id="6.10.250.690">
    <property type="match status" value="1"/>
</dbReference>
<dbReference type="PROSITE" id="PS50110">
    <property type="entry name" value="RESPONSE_REGULATORY"/>
    <property type="match status" value="1"/>
</dbReference>
<dbReference type="CDD" id="cd00383">
    <property type="entry name" value="trans_reg_C"/>
    <property type="match status" value="1"/>
</dbReference>
<keyword evidence="6 9" id="KW-0238">DNA-binding</keyword>
<dbReference type="SMART" id="SM00448">
    <property type="entry name" value="REC"/>
    <property type="match status" value="1"/>
</dbReference>
<dbReference type="InterPro" id="IPR001867">
    <property type="entry name" value="OmpR/PhoB-type_DNA-bd"/>
</dbReference>
<keyword evidence="13" id="KW-1185">Reference proteome</keyword>
<evidence type="ECO:0000259" key="10">
    <source>
        <dbReference type="PROSITE" id="PS50110"/>
    </source>
</evidence>
<sequence>MERPASPAPMHILIVEDNPLVASGIRAGLELHGMDADVAASAAEARAHLAARSYDACVLDLGLPDGDGLQLLRGWRAAGLALPVLILTARATLDDKVAGFHEGSDDYLTKPFDLPELVVRLQALVRRVGGRASDRVRVADYDIDMASGEVLRAGARVDLSRREWALLAALVQANGRTLDTAQLHDSLYRLDEEVGSNTVNVHVHHLRRKLGADLIETVRGVGFRLGVRPAPPGA</sequence>
<comment type="caution">
    <text evidence="12">The sequence shown here is derived from an EMBL/GenBank/DDBJ whole genome shotgun (WGS) entry which is preliminary data.</text>
</comment>
<evidence type="ECO:0000256" key="7">
    <source>
        <dbReference type="ARBA" id="ARBA00023163"/>
    </source>
</evidence>
<dbReference type="EMBL" id="QGUB01000001">
    <property type="protein sequence ID" value="PWW48926.1"/>
    <property type="molecule type" value="Genomic_DNA"/>
</dbReference>